<dbReference type="Proteomes" id="UP001597387">
    <property type="component" value="Unassembled WGS sequence"/>
</dbReference>
<evidence type="ECO:0000313" key="2">
    <source>
        <dbReference type="Proteomes" id="UP001597387"/>
    </source>
</evidence>
<protein>
    <submittedName>
        <fullName evidence="1">Uncharacterized protein</fullName>
    </submittedName>
</protein>
<dbReference type="EMBL" id="JBHUHZ010000001">
    <property type="protein sequence ID" value="MFD2163051.1"/>
    <property type="molecule type" value="Genomic_DNA"/>
</dbReference>
<name>A0ABW4ZN97_9SPHI</name>
<sequence>MSSLARNGRGTDCTNNAVVVYSSINTEAALSLKLEFPSPTLTTNKLFVSKSIG</sequence>
<reference evidence="2" key="1">
    <citation type="journal article" date="2019" name="Int. J. Syst. Evol. Microbiol.">
        <title>The Global Catalogue of Microorganisms (GCM) 10K type strain sequencing project: providing services to taxonomists for standard genome sequencing and annotation.</title>
        <authorList>
            <consortium name="The Broad Institute Genomics Platform"/>
            <consortium name="The Broad Institute Genome Sequencing Center for Infectious Disease"/>
            <person name="Wu L."/>
            <person name="Ma J."/>
        </authorList>
    </citation>
    <scope>NUCLEOTIDE SEQUENCE [LARGE SCALE GENOMIC DNA]</scope>
    <source>
        <strain evidence="2">KCTC 42217</strain>
    </source>
</reference>
<keyword evidence="2" id="KW-1185">Reference proteome</keyword>
<gene>
    <name evidence="1" type="ORF">ACFSJU_11660</name>
</gene>
<dbReference type="RefSeq" id="WP_255902400.1">
    <property type="nucleotide sequence ID" value="NZ_JAFMZO010000003.1"/>
</dbReference>
<accession>A0ABW4ZN97</accession>
<proteinExistence type="predicted"/>
<comment type="caution">
    <text evidence="1">The sequence shown here is derived from an EMBL/GenBank/DDBJ whole genome shotgun (WGS) entry which is preliminary data.</text>
</comment>
<evidence type="ECO:0000313" key="1">
    <source>
        <dbReference type="EMBL" id="MFD2163051.1"/>
    </source>
</evidence>
<organism evidence="1 2">
    <name type="scientific">Paradesertivirga mongoliensis</name>
    <dbReference type="NCBI Taxonomy" id="2100740"/>
    <lineage>
        <taxon>Bacteria</taxon>
        <taxon>Pseudomonadati</taxon>
        <taxon>Bacteroidota</taxon>
        <taxon>Sphingobacteriia</taxon>
        <taxon>Sphingobacteriales</taxon>
        <taxon>Sphingobacteriaceae</taxon>
        <taxon>Paradesertivirga</taxon>
    </lineage>
</organism>